<dbReference type="AlphaFoldDB" id="A0A1G4I401"/>
<dbReference type="Proteomes" id="UP000195570">
    <property type="component" value="Unassembled WGS sequence"/>
</dbReference>
<proteinExistence type="predicted"/>
<feature type="compositionally biased region" description="Polar residues" evidence="1">
    <location>
        <begin position="732"/>
        <end position="742"/>
    </location>
</feature>
<dbReference type="VEuPathDB" id="TriTrypDB:TEOVI_000826100"/>
<feature type="region of interest" description="Disordered" evidence="1">
    <location>
        <begin position="254"/>
        <end position="280"/>
    </location>
</feature>
<feature type="compositionally biased region" description="Basic and acidic residues" evidence="1">
    <location>
        <begin position="764"/>
        <end position="779"/>
    </location>
</feature>
<name>A0A1G4I401_TRYEQ</name>
<gene>
    <name evidence="2" type="ORF">TEOVI_000826100</name>
</gene>
<feature type="compositionally biased region" description="Polar residues" evidence="1">
    <location>
        <begin position="187"/>
        <end position="205"/>
    </location>
</feature>
<dbReference type="GeneID" id="92382195"/>
<feature type="region of interest" description="Disordered" evidence="1">
    <location>
        <begin position="718"/>
        <end position="865"/>
    </location>
</feature>
<comment type="caution">
    <text evidence="2">The sequence shown here is derived from an EMBL/GenBank/DDBJ whole genome shotgun (WGS) entry which is preliminary data.</text>
</comment>
<dbReference type="RefSeq" id="XP_067077982.1">
    <property type="nucleotide sequence ID" value="XM_067221881.1"/>
</dbReference>
<evidence type="ECO:0000256" key="1">
    <source>
        <dbReference type="SAM" id="MobiDB-lite"/>
    </source>
</evidence>
<feature type="compositionally biased region" description="Polar residues" evidence="1">
    <location>
        <begin position="82"/>
        <end position="104"/>
    </location>
</feature>
<feature type="region of interest" description="Disordered" evidence="1">
    <location>
        <begin position="187"/>
        <end position="210"/>
    </location>
</feature>
<reference evidence="2" key="1">
    <citation type="submission" date="2016-09" db="EMBL/GenBank/DDBJ databases">
        <authorList>
            <person name="Hebert L."/>
            <person name="Moumen B."/>
        </authorList>
    </citation>
    <scope>NUCLEOTIDE SEQUENCE [LARGE SCALE GENOMIC DNA]</scope>
    <source>
        <strain evidence="2">OVI</strain>
    </source>
</reference>
<evidence type="ECO:0000313" key="3">
    <source>
        <dbReference type="Proteomes" id="UP000195570"/>
    </source>
</evidence>
<feature type="compositionally biased region" description="Low complexity" evidence="1">
    <location>
        <begin position="39"/>
        <end position="58"/>
    </location>
</feature>
<feature type="region of interest" description="Disordered" evidence="1">
    <location>
        <begin position="1"/>
        <end position="107"/>
    </location>
</feature>
<feature type="compositionally biased region" description="Basic and acidic residues" evidence="1">
    <location>
        <begin position="1"/>
        <end position="14"/>
    </location>
</feature>
<feature type="region of interest" description="Disordered" evidence="1">
    <location>
        <begin position="121"/>
        <end position="149"/>
    </location>
</feature>
<dbReference type="EMBL" id="CZPT02000568">
    <property type="protein sequence ID" value="SCU66548.1"/>
    <property type="molecule type" value="Genomic_DNA"/>
</dbReference>
<protein>
    <submittedName>
        <fullName evidence="2">Uncharacterized protein</fullName>
    </submittedName>
</protein>
<accession>A0A1G4I401</accession>
<feature type="compositionally biased region" description="Polar residues" evidence="1">
    <location>
        <begin position="22"/>
        <end position="34"/>
    </location>
</feature>
<evidence type="ECO:0000313" key="2">
    <source>
        <dbReference type="EMBL" id="SCU66548.1"/>
    </source>
</evidence>
<sequence length="865" mass="92886">MAIKPKRIDPERARRAARGQWGVTSARSGTNPSKKPTVGSARSISSDSATSSGSSDDSGSNERNPSHWRVVRPRNANVCKDSVSNASLTSSQIPKSDAESSTSDPELYRVARQRTVQLLFPRSEIAGTGKADNNREKSHTENEGRGAVGSAPLLGMAQLSVPQQVGGTHGATSPKYALHHRDDVTSCSINSTKDQSNTGCDSSGRGSPLASVETPLAVREALQGLGASEGSQTGREFDRLLEIFAEESKVGEKRKEYQSLSSVDHLPIEGSDNQSQPETARRMFAQPPRTFSELQERVLLSLYDAYQEGDGAEGDGDAGASTASNKYFIATDHMSEAFTLAALGAYKDTSIPAIHASLSTTSFPSTADPGVSLASAPCTFGAPLTLMDVVTAERARHNARSALERQQEEGISPSHRPGLEALFTADGDLLATAAEQALDRFHMSVRVLERAASNRKVVDELGNFLFEHHKLFLQGGGSGGASSSIREYPHEAFSVYERYSSCVSNFLLQLLRRQVPSFSMEEFVLTLYDVDLAGSSTGEYPEGGSDGSRDTHQTHCRSIDVLSYPAWRLLQSISSFDGFSSFMDDFIAEVYGVGVVTGPDDGKADGHEPRNGTSAEVRAFHKQVSSDVVVAAGARGIRALLARSDETAGRPLEVHRSETGASDNDPNLFTRNTFAATKRSQGTTPQALKRDIVRSDTVPTASGTRLSASVSLSGSTFLPTTPATPPTCCANPQRSSASSVQSFPRLHRRRPDAVPGRVLPPLDHTSEREEMSMTDQSREEEMEQNGCESLRSIKSEMKPSLTPPCKLTVDSATGVGGRSGRGTGSNPKVASVNRRNRSFTQGVREVNENVTTPPVKSRSLTRKKL</sequence>
<keyword evidence="3" id="KW-1185">Reference proteome</keyword>
<organism evidence="2 3">
    <name type="scientific">Trypanosoma equiperdum</name>
    <dbReference type="NCBI Taxonomy" id="5694"/>
    <lineage>
        <taxon>Eukaryota</taxon>
        <taxon>Discoba</taxon>
        <taxon>Euglenozoa</taxon>
        <taxon>Kinetoplastea</taxon>
        <taxon>Metakinetoplastina</taxon>
        <taxon>Trypanosomatida</taxon>
        <taxon>Trypanosomatidae</taxon>
        <taxon>Trypanosoma</taxon>
    </lineage>
</organism>
<feature type="compositionally biased region" description="Gly residues" evidence="1">
    <location>
        <begin position="814"/>
        <end position="823"/>
    </location>
</feature>
<feature type="compositionally biased region" description="Basic and acidic residues" evidence="1">
    <location>
        <begin position="132"/>
        <end position="144"/>
    </location>
</feature>